<dbReference type="InterPro" id="IPR016478">
    <property type="entry name" value="GTPase_MTG1"/>
</dbReference>
<dbReference type="Proteomes" id="UP000289166">
    <property type="component" value="Unassembled WGS sequence"/>
</dbReference>
<evidence type="ECO:0000256" key="1">
    <source>
        <dbReference type="ARBA" id="ARBA00004496"/>
    </source>
</evidence>
<dbReference type="Gene3D" id="1.10.1580.10">
    <property type="match status" value="1"/>
</dbReference>
<dbReference type="SUPFAM" id="SSF52540">
    <property type="entry name" value="P-loop containing nucleoside triphosphate hydrolases"/>
    <property type="match status" value="1"/>
</dbReference>
<dbReference type="InterPro" id="IPR027417">
    <property type="entry name" value="P-loop_NTPase"/>
</dbReference>
<dbReference type="GO" id="GO:0005525">
    <property type="term" value="F:GTP binding"/>
    <property type="evidence" value="ECO:0007669"/>
    <property type="project" value="UniProtKB-KW"/>
</dbReference>
<comment type="caution">
    <text evidence="11">The sequence shown here is derived from an EMBL/GenBank/DDBJ whole genome shotgun (WGS) entry which is preliminary data.</text>
</comment>
<dbReference type="FunFam" id="3.40.50.300:FF:000590">
    <property type="entry name" value="Ribosome biogenesis GTPase A"/>
    <property type="match status" value="1"/>
</dbReference>
<proteinExistence type="inferred from homology"/>
<dbReference type="InterPro" id="IPR019991">
    <property type="entry name" value="GTP-bd_ribosome_bgen"/>
</dbReference>
<evidence type="ECO:0000256" key="2">
    <source>
        <dbReference type="ARBA" id="ARBA00014898"/>
    </source>
</evidence>
<dbReference type="Pfam" id="PF01926">
    <property type="entry name" value="MMR_HSR1"/>
    <property type="match status" value="1"/>
</dbReference>
<evidence type="ECO:0000256" key="7">
    <source>
        <dbReference type="ARBA" id="ARBA00023134"/>
    </source>
</evidence>
<dbReference type="InterPro" id="IPR006073">
    <property type="entry name" value="GTP-bd"/>
</dbReference>
<gene>
    <name evidence="11" type="primary">ylqF</name>
    <name evidence="11" type="ORF">EFD62_12450</name>
</gene>
<dbReference type="InterPro" id="IPR023179">
    <property type="entry name" value="GTP-bd_ortho_bundle_sf"/>
</dbReference>
<dbReference type="RefSeq" id="WP_069193714.1">
    <property type="nucleotide sequence ID" value="NZ_RLII01000018.1"/>
</dbReference>
<evidence type="ECO:0000313" key="11">
    <source>
        <dbReference type="EMBL" id="RXE58464.1"/>
    </source>
</evidence>
<keyword evidence="5" id="KW-0378">Hydrolase</keyword>
<keyword evidence="6" id="KW-0694">RNA-binding</keyword>
<keyword evidence="4 8" id="KW-0547">Nucleotide-binding</keyword>
<evidence type="ECO:0000256" key="3">
    <source>
        <dbReference type="ARBA" id="ARBA00022490"/>
    </source>
</evidence>
<evidence type="ECO:0000256" key="4">
    <source>
        <dbReference type="ARBA" id="ARBA00022741"/>
    </source>
</evidence>
<dbReference type="GO" id="GO:0003723">
    <property type="term" value="F:RNA binding"/>
    <property type="evidence" value="ECO:0007669"/>
    <property type="project" value="UniProtKB-KW"/>
</dbReference>
<evidence type="ECO:0000256" key="9">
    <source>
        <dbReference type="PIRSR" id="PIRSR006230-1"/>
    </source>
</evidence>
<evidence type="ECO:0000259" key="10">
    <source>
        <dbReference type="PROSITE" id="PS51721"/>
    </source>
</evidence>
<dbReference type="GO" id="GO:0003924">
    <property type="term" value="F:GTPase activity"/>
    <property type="evidence" value="ECO:0007669"/>
    <property type="project" value="TreeGrafter"/>
</dbReference>
<comment type="subcellular location">
    <subcellularLocation>
        <location evidence="1 8">Cytoplasm</location>
    </subcellularLocation>
</comment>
<feature type="domain" description="CP-type G" evidence="10">
    <location>
        <begin position="11"/>
        <end position="178"/>
    </location>
</feature>
<accession>A0A4Q0I2K4</accession>
<keyword evidence="12" id="KW-1185">Reference proteome</keyword>
<dbReference type="Gene3D" id="3.40.50.300">
    <property type="entry name" value="P-loop containing nucleotide triphosphate hydrolases"/>
    <property type="match status" value="1"/>
</dbReference>
<dbReference type="NCBIfam" id="TIGR03596">
    <property type="entry name" value="GTPase_YlqF"/>
    <property type="match status" value="1"/>
</dbReference>
<dbReference type="PANTHER" id="PTHR45782:SF4">
    <property type="entry name" value="MITOCHONDRIAL RIBOSOME-ASSOCIATED GTPASE 1"/>
    <property type="match status" value="1"/>
</dbReference>
<evidence type="ECO:0000256" key="8">
    <source>
        <dbReference type="PIRNR" id="PIRNR006230"/>
    </source>
</evidence>
<dbReference type="FunFam" id="1.10.1580.10:FF:000003">
    <property type="entry name" value="Ribosome biogenesis GTPase A"/>
    <property type="match status" value="1"/>
</dbReference>
<feature type="binding site" evidence="9">
    <location>
        <begin position="58"/>
        <end position="61"/>
    </location>
    <ligand>
        <name>GTP</name>
        <dbReference type="ChEBI" id="CHEBI:37565"/>
    </ligand>
</feature>
<dbReference type="EMBL" id="RLII01000018">
    <property type="protein sequence ID" value="RXE58464.1"/>
    <property type="molecule type" value="Genomic_DNA"/>
</dbReference>
<comment type="function">
    <text evidence="8">Required for a late step of 50S ribosomal subunit assembly. Has GTPase activity.</text>
</comment>
<reference evidence="12" key="1">
    <citation type="submission" date="2018-11" db="EMBL/GenBank/DDBJ databases">
        <title>Genome sequencing of a novel mesophilic and cellulolytic organism within the genus Hungateiclostridium.</title>
        <authorList>
            <person name="Rettenmaier R."/>
            <person name="Liebl W."/>
            <person name="Zverlov V."/>
        </authorList>
    </citation>
    <scope>NUCLEOTIDE SEQUENCE [LARGE SCALE GENOMIC DNA]</scope>
    <source>
        <strain evidence="12">N2K1</strain>
    </source>
</reference>
<protein>
    <recommendedName>
        <fullName evidence="2 8">Ribosome biogenesis GTPase A</fullName>
    </recommendedName>
</protein>
<dbReference type="PROSITE" id="PS51721">
    <property type="entry name" value="G_CP"/>
    <property type="match status" value="1"/>
</dbReference>
<keyword evidence="3 8" id="KW-0963">Cytoplasm</keyword>
<dbReference type="OrthoDB" id="9779790at2"/>
<dbReference type="AlphaFoldDB" id="A0A4Q0I2K4"/>
<dbReference type="PIRSF" id="PIRSF006230">
    <property type="entry name" value="MG442"/>
    <property type="match status" value="1"/>
</dbReference>
<feature type="binding site" evidence="9">
    <location>
        <position position="174"/>
    </location>
    <ligand>
        <name>GTP</name>
        <dbReference type="ChEBI" id="CHEBI:37565"/>
    </ligand>
</feature>
<dbReference type="CDD" id="cd01856">
    <property type="entry name" value="YlqF"/>
    <property type="match status" value="1"/>
</dbReference>
<dbReference type="PRINTS" id="PR00326">
    <property type="entry name" value="GTP1OBG"/>
</dbReference>
<evidence type="ECO:0000256" key="5">
    <source>
        <dbReference type="ARBA" id="ARBA00022801"/>
    </source>
</evidence>
<name>A0A4Q0I2K4_9FIRM</name>
<dbReference type="GO" id="GO:0005737">
    <property type="term" value="C:cytoplasm"/>
    <property type="evidence" value="ECO:0007669"/>
    <property type="project" value="UniProtKB-SubCell"/>
</dbReference>
<dbReference type="InterPro" id="IPR030378">
    <property type="entry name" value="G_CP_dom"/>
</dbReference>
<dbReference type="GO" id="GO:0006412">
    <property type="term" value="P:translation"/>
    <property type="evidence" value="ECO:0007669"/>
    <property type="project" value="TreeGrafter"/>
</dbReference>
<dbReference type="PANTHER" id="PTHR45782">
    <property type="entry name" value="MITOCHONDRIAL RIBOSOME-ASSOCIATED GTPASE 1"/>
    <property type="match status" value="1"/>
</dbReference>
<sequence>MNIQWFPGHMAKTRRILAENLKMVDVVIELLDARIPVSSKNPEIDSIVRNKPKIVVLNKADLADEKVSNEWSRWYNSQGYATIFIDSLKGTGIKQLKDKMRDIMKDKFERDKQKGRIFRPIRTMIVGIPNVGKSSLINKIAGKKSAVTGDKPGVTRNKQWINVNSEIQLLDTPGILWPKFEDETVGINLAITGAIKDDIIDTVELTSILLERLSQAYPEKIKERYKIESLQDKKGYELLEEAGKRRGCIISGGEVDFTRISAIILDELRGGKIGRITLERPGDVVLAKGDEKHDHKAD</sequence>
<comment type="similarity">
    <text evidence="8">Belongs to the TRAFAC class YlqF/YawG GTPase family. MTG1 subfamily.</text>
</comment>
<evidence type="ECO:0000256" key="6">
    <source>
        <dbReference type="ARBA" id="ARBA00022884"/>
    </source>
</evidence>
<organism evidence="11 12">
    <name type="scientific">Acetivibrio mesophilus</name>
    <dbReference type="NCBI Taxonomy" id="2487273"/>
    <lineage>
        <taxon>Bacteria</taxon>
        <taxon>Bacillati</taxon>
        <taxon>Bacillota</taxon>
        <taxon>Clostridia</taxon>
        <taxon>Eubacteriales</taxon>
        <taxon>Oscillospiraceae</taxon>
        <taxon>Acetivibrio</taxon>
    </lineage>
</organism>
<evidence type="ECO:0000313" key="12">
    <source>
        <dbReference type="Proteomes" id="UP000289166"/>
    </source>
</evidence>
<feature type="binding site" evidence="9">
    <location>
        <begin position="130"/>
        <end position="135"/>
    </location>
    <ligand>
        <name>GTP</name>
        <dbReference type="ChEBI" id="CHEBI:37565"/>
    </ligand>
</feature>
<keyword evidence="7 8" id="KW-0342">GTP-binding</keyword>